<dbReference type="Gene3D" id="1.25.40.10">
    <property type="entry name" value="Tetratricopeptide repeat domain"/>
    <property type="match status" value="5"/>
</dbReference>
<dbReference type="Pfam" id="PF20431">
    <property type="entry name" value="E_motif"/>
    <property type="match status" value="1"/>
</dbReference>
<dbReference type="NCBIfam" id="TIGR00756">
    <property type="entry name" value="PPR"/>
    <property type="match status" value="8"/>
</dbReference>
<evidence type="ECO:0000313" key="5">
    <source>
        <dbReference type="Proteomes" id="UP000631114"/>
    </source>
</evidence>
<dbReference type="PANTHER" id="PTHR47926:SF386">
    <property type="entry name" value="PENTATRICOPEPTIDE REPEAT-CONTAINING PROTEIN"/>
    <property type="match status" value="1"/>
</dbReference>
<dbReference type="FunFam" id="1.25.40.10:FF:000366">
    <property type="entry name" value="Pentatricopeptide (PPR) repeat-containing protein"/>
    <property type="match status" value="1"/>
</dbReference>
<feature type="repeat" description="PPR" evidence="2">
    <location>
        <begin position="78"/>
        <end position="112"/>
    </location>
</feature>
<reference evidence="4 5" key="1">
    <citation type="submission" date="2020-10" db="EMBL/GenBank/DDBJ databases">
        <title>The Coptis chinensis genome and diversification of protoberbering-type alkaloids.</title>
        <authorList>
            <person name="Wang B."/>
            <person name="Shu S."/>
            <person name="Song C."/>
            <person name="Liu Y."/>
        </authorList>
    </citation>
    <scope>NUCLEOTIDE SEQUENCE [LARGE SCALE GENOMIC DNA]</scope>
    <source>
        <strain evidence="4">HL-2020</strain>
        <tissue evidence="4">Leaf</tissue>
    </source>
</reference>
<protein>
    <recommendedName>
        <fullName evidence="3">DYW domain-containing protein</fullName>
    </recommendedName>
</protein>
<dbReference type="AlphaFoldDB" id="A0A835M6M4"/>
<dbReference type="PANTHER" id="PTHR47926">
    <property type="entry name" value="PENTATRICOPEPTIDE REPEAT-CONTAINING PROTEIN"/>
    <property type="match status" value="1"/>
</dbReference>
<dbReference type="InterPro" id="IPR046849">
    <property type="entry name" value="E2_motif"/>
</dbReference>
<evidence type="ECO:0000313" key="4">
    <source>
        <dbReference type="EMBL" id="KAF9621653.1"/>
    </source>
</evidence>
<dbReference type="Proteomes" id="UP000631114">
    <property type="component" value="Unassembled WGS sequence"/>
</dbReference>
<feature type="repeat" description="PPR" evidence="2">
    <location>
        <begin position="384"/>
        <end position="418"/>
    </location>
</feature>
<dbReference type="InterPro" id="IPR032867">
    <property type="entry name" value="DYW_dom"/>
</dbReference>
<sequence length="691" mass="76933">MAKQGLSVIGESYSYYTVISHLNSLTSSLSQTQQAHAHILKTGLSNYTHFSTKLISLYANSLNFSEAHLLINTIPNPDVFSFSTLISACSKFNHFNSLLGALHQMLSHGLLPDSYIFPSALKACAGLLDVRIGRELHGLACVTGFAFDSFVHSSLVHMYIKCGQMIDARKLFDRMCDRNVVTWSAMVAGYARKGCVDKAKELFEEMTSFGVEPNLVSWNGLIAGFNQNGYLSESDSKMGIQIHGYVVKQGSCNALVSGLSRNGLVDDALHTFMQFKDQEIELNVVSWTSIIASCTQNGKDIEALELFREMQLAGVKPNSVTIPCLLPACSNIAALMHGKAAHCYSLRRGFSHNVYVGSSLVDMYAKCGKIVDSRNCFDRLPTKNLVCWNAIMHGYAMHGLAREAIDIFELMQRSEQKPDFISLNCVLSACCQGGLTEKGRHYFNNMYQEHGIEARMEHYACMVTLLSRAGRLEEAYAMIKEMRSEPDACVWGALLSSCRVHGNVSLGEVAANQLFELEPNNAGNYVLLSNIYAEKGMWKEVNRVRGVMENLGLRKNPGCSWIEVKNKVHTLLAGDRSHPNMAQIIEKLERLGMEMKKSGYCPDTNFVLQDVEEQDKENILCGHSEKLAVCLGLLSTPPGTCLRVIKNLRICGDCHTAIKFIARFEGREIYVRDTNRFHHFKDGLCSCGDYW</sequence>
<dbReference type="EMBL" id="JADFTS010000002">
    <property type="protein sequence ID" value="KAF9621653.1"/>
    <property type="molecule type" value="Genomic_DNA"/>
</dbReference>
<proteinExistence type="predicted"/>
<feature type="repeat" description="PPR" evidence="2">
    <location>
        <begin position="248"/>
        <end position="282"/>
    </location>
</feature>
<feature type="domain" description="DYW" evidence="3">
    <location>
        <begin position="599"/>
        <end position="691"/>
    </location>
</feature>
<name>A0A835M6M4_9MAGN</name>
<feature type="repeat" description="PPR" evidence="2">
    <location>
        <begin position="179"/>
        <end position="213"/>
    </location>
</feature>
<gene>
    <name evidence="4" type="ORF">IFM89_025564</name>
</gene>
<dbReference type="GO" id="GO:0003723">
    <property type="term" value="F:RNA binding"/>
    <property type="evidence" value="ECO:0007669"/>
    <property type="project" value="InterPro"/>
</dbReference>
<dbReference type="InterPro" id="IPR046960">
    <property type="entry name" value="PPR_At4g14850-like_plant"/>
</dbReference>
<dbReference type="OrthoDB" id="428658at2759"/>
<dbReference type="GO" id="GO:0009451">
    <property type="term" value="P:RNA modification"/>
    <property type="evidence" value="ECO:0007669"/>
    <property type="project" value="InterPro"/>
</dbReference>
<dbReference type="Pfam" id="PF20430">
    <property type="entry name" value="Eplus_motif"/>
    <property type="match status" value="1"/>
</dbReference>
<dbReference type="InterPro" id="IPR002885">
    <property type="entry name" value="PPR_rpt"/>
</dbReference>
<accession>A0A835M6M4</accession>
<dbReference type="PROSITE" id="PS51375">
    <property type="entry name" value="PPR"/>
    <property type="match status" value="6"/>
</dbReference>
<organism evidence="4 5">
    <name type="scientific">Coptis chinensis</name>
    <dbReference type="NCBI Taxonomy" id="261450"/>
    <lineage>
        <taxon>Eukaryota</taxon>
        <taxon>Viridiplantae</taxon>
        <taxon>Streptophyta</taxon>
        <taxon>Embryophyta</taxon>
        <taxon>Tracheophyta</taxon>
        <taxon>Spermatophyta</taxon>
        <taxon>Magnoliopsida</taxon>
        <taxon>Ranunculales</taxon>
        <taxon>Ranunculaceae</taxon>
        <taxon>Coptidoideae</taxon>
        <taxon>Coptis</taxon>
    </lineage>
</organism>
<feature type="repeat" description="PPR" evidence="2">
    <location>
        <begin position="148"/>
        <end position="178"/>
    </location>
</feature>
<dbReference type="InterPro" id="IPR046848">
    <property type="entry name" value="E_motif"/>
</dbReference>
<dbReference type="Pfam" id="PF14432">
    <property type="entry name" value="DYW_deaminase"/>
    <property type="match status" value="1"/>
</dbReference>
<evidence type="ECO:0000256" key="2">
    <source>
        <dbReference type="PROSITE-ProRule" id="PRU00708"/>
    </source>
</evidence>
<dbReference type="Pfam" id="PF13041">
    <property type="entry name" value="PPR_2"/>
    <property type="match status" value="3"/>
</dbReference>
<comment type="caution">
    <text evidence="4">The sequence shown here is derived from an EMBL/GenBank/DDBJ whole genome shotgun (WGS) entry which is preliminary data.</text>
</comment>
<evidence type="ECO:0000256" key="1">
    <source>
        <dbReference type="ARBA" id="ARBA00022737"/>
    </source>
</evidence>
<evidence type="ECO:0000259" key="3">
    <source>
        <dbReference type="Pfam" id="PF14432"/>
    </source>
</evidence>
<keyword evidence="1" id="KW-0677">Repeat</keyword>
<dbReference type="GO" id="GO:0008270">
    <property type="term" value="F:zinc ion binding"/>
    <property type="evidence" value="ECO:0007669"/>
    <property type="project" value="InterPro"/>
</dbReference>
<feature type="repeat" description="PPR" evidence="2">
    <location>
        <begin position="283"/>
        <end position="317"/>
    </location>
</feature>
<keyword evidence="5" id="KW-1185">Reference proteome</keyword>
<dbReference type="Pfam" id="PF01535">
    <property type="entry name" value="PPR"/>
    <property type="match status" value="3"/>
</dbReference>
<dbReference type="FunFam" id="1.25.40.10:FF:000344">
    <property type="entry name" value="Pentatricopeptide repeat-containing protein"/>
    <property type="match status" value="2"/>
</dbReference>
<dbReference type="InterPro" id="IPR011990">
    <property type="entry name" value="TPR-like_helical_dom_sf"/>
</dbReference>